<dbReference type="Pfam" id="PF16952">
    <property type="entry name" value="Gln-synt_N_2"/>
    <property type="match status" value="1"/>
</dbReference>
<comment type="similarity">
    <text evidence="7 8">Belongs to the glutamine synthetase family.</text>
</comment>
<evidence type="ECO:0000256" key="6">
    <source>
        <dbReference type="ARBA" id="ARBA00023231"/>
    </source>
</evidence>
<evidence type="ECO:0000313" key="10">
    <source>
        <dbReference type="EMBL" id="MCB8880912.1"/>
    </source>
</evidence>
<comment type="caution">
    <text evidence="10">The sequence shown here is derived from an EMBL/GenBank/DDBJ whole genome shotgun (WGS) entry which is preliminary data.</text>
</comment>
<keyword evidence="5" id="KW-0067">ATP-binding</keyword>
<dbReference type="PANTHER" id="PTHR43785">
    <property type="entry name" value="GAMMA-GLUTAMYLPUTRESCINE SYNTHETASE"/>
    <property type="match status" value="1"/>
</dbReference>
<dbReference type="Gene3D" id="3.30.590.10">
    <property type="entry name" value="Glutamine synthetase/guanido kinase, catalytic domain"/>
    <property type="match status" value="1"/>
</dbReference>
<name>A0A963Z115_9PROT</name>
<dbReference type="GO" id="GO:0004356">
    <property type="term" value="F:glutamine synthetase activity"/>
    <property type="evidence" value="ECO:0007669"/>
    <property type="project" value="InterPro"/>
</dbReference>
<organism evidence="10 11">
    <name type="scientific">Acidisoma cellulosilyticum</name>
    <dbReference type="NCBI Taxonomy" id="2802395"/>
    <lineage>
        <taxon>Bacteria</taxon>
        <taxon>Pseudomonadati</taxon>
        <taxon>Pseudomonadota</taxon>
        <taxon>Alphaproteobacteria</taxon>
        <taxon>Acetobacterales</taxon>
        <taxon>Acidocellaceae</taxon>
        <taxon>Acidisoma</taxon>
    </lineage>
</organism>
<keyword evidence="4" id="KW-0547">Nucleotide-binding</keyword>
<dbReference type="PROSITE" id="PS51987">
    <property type="entry name" value="GS_CATALYTIC"/>
    <property type="match status" value="1"/>
</dbReference>
<dbReference type="InterPro" id="IPR008147">
    <property type="entry name" value="Gln_synt_N"/>
</dbReference>
<reference evidence="10 11" key="1">
    <citation type="journal article" date="2021" name="Microorganisms">
        <title>Acidisoma silvae sp. nov. and Acidisomacellulosilytica sp. nov., Two Acidophilic Bacteria Isolated from Decaying Wood, Hydrolyzing Cellulose and Producing Poly-3-hydroxybutyrate.</title>
        <authorList>
            <person name="Mieszkin S."/>
            <person name="Pouder E."/>
            <person name="Uroz S."/>
            <person name="Simon-Colin C."/>
            <person name="Alain K."/>
        </authorList>
    </citation>
    <scope>NUCLEOTIDE SEQUENCE [LARGE SCALE GENOMIC DNA]</scope>
    <source>
        <strain evidence="10 11">HW T5.17</strain>
    </source>
</reference>
<evidence type="ECO:0000256" key="5">
    <source>
        <dbReference type="ARBA" id="ARBA00022840"/>
    </source>
</evidence>
<dbReference type="Gene3D" id="3.10.20.70">
    <property type="entry name" value="Glutamine synthetase, N-terminal domain"/>
    <property type="match status" value="1"/>
</dbReference>
<dbReference type="InterPro" id="IPR014746">
    <property type="entry name" value="Gln_synth/guanido_kin_cat_dom"/>
</dbReference>
<protein>
    <submittedName>
        <fullName evidence="10">Glutamine synthetase</fullName>
    </submittedName>
</protein>
<dbReference type="EMBL" id="JAESVA010000003">
    <property type="protein sequence ID" value="MCB8880912.1"/>
    <property type="molecule type" value="Genomic_DNA"/>
</dbReference>
<dbReference type="InterPro" id="IPR008146">
    <property type="entry name" value="Gln_synth_cat_dom"/>
</dbReference>
<dbReference type="InterPro" id="IPR036651">
    <property type="entry name" value="Gln_synt_N_sf"/>
</dbReference>
<dbReference type="GO" id="GO:0006542">
    <property type="term" value="P:glutamine biosynthetic process"/>
    <property type="evidence" value="ECO:0007669"/>
    <property type="project" value="InterPro"/>
</dbReference>
<accession>A0A963Z115</accession>
<comment type="function">
    <text evidence="2">Catalyzes the ATP-dependent biosynthesis of glutamine from glutamate and ammonia.</text>
</comment>
<evidence type="ECO:0000256" key="1">
    <source>
        <dbReference type="ARBA" id="ARBA00001946"/>
    </source>
</evidence>
<dbReference type="SUPFAM" id="SSF55931">
    <property type="entry name" value="Glutamine synthetase/guanido kinase"/>
    <property type="match status" value="1"/>
</dbReference>
<dbReference type="GO" id="GO:0005524">
    <property type="term" value="F:ATP binding"/>
    <property type="evidence" value="ECO:0007669"/>
    <property type="project" value="UniProtKB-KW"/>
</dbReference>
<dbReference type="PANTHER" id="PTHR43785:SF12">
    <property type="entry name" value="TYPE-1 GLUTAMINE SYNTHETASE 2"/>
    <property type="match status" value="1"/>
</dbReference>
<dbReference type="SUPFAM" id="SSF54368">
    <property type="entry name" value="Glutamine synthetase, N-terminal domain"/>
    <property type="match status" value="1"/>
</dbReference>
<sequence length="435" mass="47156">MHQEELVFVGICDLAGLVRGKAFPAVELEQRLAQGMGMTGSNIMISAFGSILSSPFGTVGDLVMKPDPSTGVLVPFDGAAAERFYIADLQALDGAPWSCCPRDFLRRGLAALEAETGLQLKGAFEQEFVHLGIEDRPGDAYSLSSFRRQGIFGESVVGALRAAGITPDSFLPEYAPRQFEVTVKPTFGMRIADEAVITREILRAVAERSGHRVTLAPVMAPDGVGSGTHIHFSLWNQDGRPVSRDPSAPYGISPRMAPFLAGVLHHLPALTAVTTPSVASYYRLQPNRWAPVWAFLGVQDRGAALRVAPIFPGAEDKADSQFNIEFRVGDASACPYMALGAIVHAGLDGIRQNMTLPAERSDFWQMSEAARAEAGIRTLPRSLDEALDLLEATTAAKDWFGETLLSAYLEFKRSEIHALDELEPSDICDRYAAIY</sequence>
<keyword evidence="3" id="KW-0436">Ligase</keyword>
<keyword evidence="6" id="KW-0535">Nitrogen fixation</keyword>
<evidence type="ECO:0000313" key="11">
    <source>
        <dbReference type="Proteomes" id="UP000721844"/>
    </source>
</evidence>
<evidence type="ECO:0000256" key="2">
    <source>
        <dbReference type="ARBA" id="ARBA00003117"/>
    </source>
</evidence>
<evidence type="ECO:0000256" key="4">
    <source>
        <dbReference type="ARBA" id="ARBA00022741"/>
    </source>
</evidence>
<dbReference type="Pfam" id="PF00120">
    <property type="entry name" value="Gln-synt_C"/>
    <property type="match status" value="1"/>
</dbReference>
<comment type="cofactor">
    <cofactor evidence="1">
        <name>Mg(2+)</name>
        <dbReference type="ChEBI" id="CHEBI:18420"/>
    </cofactor>
</comment>
<dbReference type="SMART" id="SM01230">
    <property type="entry name" value="Gln-synt_C"/>
    <property type="match status" value="1"/>
</dbReference>
<dbReference type="AlphaFoldDB" id="A0A963Z115"/>
<keyword evidence="11" id="KW-1185">Reference proteome</keyword>
<feature type="domain" description="GS catalytic" evidence="9">
    <location>
        <begin position="101"/>
        <end position="435"/>
    </location>
</feature>
<proteinExistence type="inferred from homology"/>
<gene>
    <name evidence="10" type="ORF">ACELLULO517_11760</name>
</gene>
<dbReference type="RefSeq" id="WP_227307560.1">
    <property type="nucleotide sequence ID" value="NZ_JAESVA010000003.1"/>
</dbReference>
<dbReference type="Proteomes" id="UP000721844">
    <property type="component" value="Unassembled WGS sequence"/>
</dbReference>
<evidence type="ECO:0000256" key="3">
    <source>
        <dbReference type="ARBA" id="ARBA00022598"/>
    </source>
</evidence>
<evidence type="ECO:0000259" key="9">
    <source>
        <dbReference type="PROSITE" id="PS51987"/>
    </source>
</evidence>
<evidence type="ECO:0000256" key="7">
    <source>
        <dbReference type="PROSITE-ProRule" id="PRU01331"/>
    </source>
</evidence>
<evidence type="ECO:0000256" key="8">
    <source>
        <dbReference type="RuleBase" id="RU000384"/>
    </source>
</evidence>